<evidence type="ECO:0000313" key="2">
    <source>
        <dbReference type="EMBL" id="ATZ21673.1"/>
    </source>
</evidence>
<evidence type="ECO:0008006" key="4">
    <source>
        <dbReference type="Google" id="ProtNLM"/>
    </source>
</evidence>
<dbReference type="InterPro" id="IPR000600">
    <property type="entry name" value="ROK"/>
</dbReference>
<dbReference type="KEGG" id="mtab:MTABA_v1c04750"/>
<dbReference type="AlphaFoldDB" id="A0A2K8P7F4"/>
<accession>A0A2K8P7F4</accession>
<keyword evidence="3" id="KW-1185">Reference proteome</keyword>
<evidence type="ECO:0000256" key="1">
    <source>
        <dbReference type="ARBA" id="ARBA00006479"/>
    </source>
</evidence>
<dbReference type="Gene3D" id="3.30.420.40">
    <property type="match status" value="2"/>
</dbReference>
<dbReference type="OrthoDB" id="9795247at2"/>
<comment type="similarity">
    <text evidence="1">Belongs to the ROK (NagC/XylR) family.</text>
</comment>
<evidence type="ECO:0000313" key="3">
    <source>
        <dbReference type="Proteomes" id="UP000232223"/>
    </source>
</evidence>
<name>A0A2K8P7F4_9MOLU</name>
<dbReference type="Pfam" id="PF00480">
    <property type="entry name" value="ROK"/>
    <property type="match status" value="1"/>
</dbReference>
<protein>
    <recommendedName>
        <fullName evidence="4">Glucokinase</fullName>
    </recommendedName>
</protein>
<dbReference type="SUPFAM" id="SSF53067">
    <property type="entry name" value="Actin-like ATPase domain"/>
    <property type="match status" value="1"/>
</dbReference>
<organism evidence="2 3">
    <name type="scientific">Mesoplasma tabanidae</name>
    <dbReference type="NCBI Taxonomy" id="219745"/>
    <lineage>
        <taxon>Bacteria</taxon>
        <taxon>Bacillati</taxon>
        <taxon>Mycoplasmatota</taxon>
        <taxon>Mollicutes</taxon>
        <taxon>Entomoplasmatales</taxon>
        <taxon>Entomoplasmataceae</taxon>
        <taxon>Mesoplasma</taxon>
    </lineage>
</organism>
<proteinExistence type="inferred from homology"/>
<dbReference type="Proteomes" id="UP000232223">
    <property type="component" value="Chromosome"/>
</dbReference>
<gene>
    <name evidence="2" type="ORF">MTABA_v1c04750</name>
</gene>
<dbReference type="PANTHER" id="PTHR18964:SF149">
    <property type="entry name" value="BIFUNCTIONAL UDP-N-ACETYLGLUCOSAMINE 2-EPIMERASE_N-ACETYLMANNOSAMINE KINASE"/>
    <property type="match status" value="1"/>
</dbReference>
<dbReference type="RefSeq" id="WP_157799984.1">
    <property type="nucleotide sequence ID" value="NZ_CP024969.1"/>
</dbReference>
<dbReference type="PANTHER" id="PTHR18964">
    <property type="entry name" value="ROK (REPRESSOR, ORF, KINASE) FAMILY"/>
    <property type="match status" value="1"/>
</dbReference>
<sequence>MILNYTYDIGGLSTKKIVFNDKQEIISETFLEYKNIKRIGPGSQINATEVFEIIRNDIPKDKSINLGLSIPGLIDSKNNKILSDSSLKFTSEVNLDEIFKIFKNIKKIVIENDAKAAAIGEYVFGQKRSCSNMLHVTIGTGLGAGIIINGQLYKGNKFGAGEISKIFSNFENDKINFLVQFGSTNAALMRYSNSENMEKPVEIKPISLNSTESVKMNIIDGKEFMEQVEKQNKISEIILNDWINNLSKFLISINFFMDFDLITIGGGISSNKRFMKELQTKLNQYTQLFQQFLNFEGVNVLKSKLENKAGCYGMLIKLLDSN</sequence>
<dbReference type="EMBL" id="CP024969">
    <property type="protein sequence ID" value="ATZ21673.1"/>
    <property type="molecule type" value="Genomic_DNA"/>
</dbReference>
<reference evidence="2 3" key="1">
    <citation type="submission" date="2017-11" db="EMBL/GenBank/DDBJ databases">
        <title>Genome sequence of Mesoplasma tabanidae BARC 857 (ATCC 49584).</title>
        <authorList>
            <person name="Lo W.-S."/>
            <person name="Kuo C.-H."/>
        </authorList>
    </citation>
    <scope>NUCLEOTIDE SEQUENCE [LARGE SCALE GENOMIC DNA]</scope>
    <source>
        <strain evidence="2 3">BARC 857</strain>
    </source>
</reference>
<dbReference type="InterPro" id="IPR043129">
    <property type="entry name" value="ATPase_NBD"/>
</dbReference>